<dbReference type="InterPro" id="IPR027417">
    <property type="entry name" value="P-loop_NTPase"/>
</dbReference>
<dbReference type="Pfam" id="PF05729">
    <property type="entry name" value="NACHT"/>
    <property type="match status" value="1"/>
</dbReference>
<dbReference type="EMBL" id="JACLPZ010000005">
    <property type="protein sequence ID" value="MBY0036318.1"/>
    <property type="molecule type" value="Genomic_DNA"/>
</dbReference>
<dbReference type="InterPro" id="IPR007111">
    <property type="entry name" value="NACHT_NTPase"/>
</dbReference>
<dbReference type="Proteomes" id="UP001197806">
    <property type="component" value="Unassembled WGS sequence"/>
</dbReference>
<evidence type="ECO:0000313" key="3">
    <source>
        <dbReference type="Proteomes" id="UP001197806"/>
    </source>
</evidence>
<name>A0AAW4QR43_BACCE</name>
<dbReference type="PANTHER" id="PTHR46844:SF1">
    <property type="entry name" value="SLR5058 PROTEIN"/>
    <property type="match status" value="1"/>
</dbReference>
<dbReference type="Gene3D" id="3.40.50.300">
    <property type="entry name" value="P-loop containing nucleotide triphosphate hydrolases"/>
    <property type="match status" value="1"/>
</dbReference>
<dbReference type="PANTHER" id="PTHR46844">
    <property type="entry name" value="SLR5058 PROTEIN"/>
    <property type="match status" value="1"/>
</dbReference>
<protein>
    <submittedName>
        <fullName evidence="2">NACHT domain-containing protein</fullName>
    </submittedName>
</protein>
<organism evidence="2 3">
    <name type="scientific">Bacillus cereus</name>
    <dbReference type="NCBI Taxonomy" id="1396"/>
    <lineage>
        <taxon>Bacteria</taxon>
        <taxon>Bacillati</taxon>
        <taxon>Bacillota</taxon>
        <taxon>Bacilli</taxon>
        <taxon>Bacillales</taxon>
        <taxon>Bacillaceae</taxon>
        <taxon>Bacillus</taxon>
        <taxon>Bacillus cereus group</taxon>
    </lineage>
</organism>
<gene>
    <name evidence="2" type="ORF">H7U08_06965</name>
</gene>
<dbReference type="RefSeq" id="WP_046945804.1">
    <property type="nucleotide sequence ID" value="NZ_JACLPZ010000005.1"/>
</dbReference>
<dbReference type="AlphaFoldDB" id="A0AAW4QR43"/>
<comment type="caution">
    <text evidence="2">The sequence shown here is derived from an EMBL/GenBank/DDBJ whole genome shotgun (WGS) entry which is preliminary data.</text>
</comment>
<sequence length="683" mass="80704">MPLEQILADSVTRAIATESTKYLFEILKSKISNVFERKKINFEHYDELAEKFNRYLESSVNEYRTIPTIALKHRKVYLEQVYQPLKILSLESDMYTYNRGTNQPVSLDKYNEEFFEKCPKLLITDSAGMGKSTFLKFLFLSSIRQQIQIPVFIELRRLNAKHGVIDEIYKKINFISSDFTKEHIIELIKDGDFLFFLDGYDEIPGNDREEVSSNLKQFISYGNKNRFIITSRPHHGLNFSDFEKFEIVGLQKEEAFELIEKYDKVSGYKLHENLVNTINDAKGKFNEFLKNPLYVSLLYLTYRDKHELPLTQAAFYRQVYDALYSDHDLTKEDGYKRQIFSGLSRDELDSFLQQFAFRCIEDSINDFEKDYLLNLIKEVLKNGLFEKKVEPFEVFKDIVQNVPLLIKEGSSYKWIHKSFMEYFAAKYIAVDPDKVQFLENLWENQLTYLADFSNLMTIYADIDKRTFNDIFVKRLLEDFINHVEGEELTENVKILKQFNFQRELLLVKERDSTEAEKIFKPFTDIEKSFTNRYGIWLANKETDYHFGSMFYPMIDEDTDLSLEILAIQGDIKSFYNLESLLNILLAKRYPFVQLDPGHILPEDIKEKLYNFRYKFEEGSWNTLHVAHNIQVAGTEAEIYILFIARAFIDLLILNYDEAKKYLDKLNANSKKSILSFMKRTEKN</sequence>
<feature type="domain" description="NACHT" evidence="1">
    <location>
        <begin position="126"/>
        <end position="262"/>
    </location>
</feature>
<dbReference type="SUPFAM" id="SSF52540">
    <property type="entry name" value="P-loop containing nucleoside triphosphate hydrolases"/>
    <property type="match status" value="1"/>
</dbReference>
<reference evidence="2" key="1">
    <citation type="submission" date="2020-08" db="EMBL/GenBank/DDBJ databases">
        <title>Fungal Genomes of the International Space Station.</title>
        <authorList>
            <person name="Seuylemezian A."/>
            <person name="Singh N.K."/>
            <person name="Wood J."/>
            <person name="Venkateswaran K."/>
        </authorList>
    </citation>
    <scope>NUCLEOTIDE SEQUENCE</scope>
    <source>
        <strain evidence="2">I2-B2</strain>
    </source>
</reference>
<proteinExistence type="predicted"/>
<accession>A0AAW4QR43</accession>
<evidence type="ECO:0000313" key="2">
    <source>
        <dbReference type="EMBL" id="MBY0036318.1"/>
    </source>
</evidence>
<evidence type="ECO:0000259" key="1">
    <source>
        <dbReference type="Pfam" id="PF05729"/>
    </source>
</evidence>